<organism evidence="1 2">
    <name type="scientific">Tritrichomonas musculus</name>
    <dbReference type="NCBI Taxonomy" id="1915356"/>
    <lineage>
        <taxon>Eukaryota</taxon>
        <taxon>Metamonada</taxon>
        <taxon>Parabasalia</taxon>
        <taxon>Tritrichomonadida</taxon>
        <taxon>Tritrichomonadidae</taxon>
        <taxon>Tritrichomonas</taxon>
    </lineage>
</organism>
<reference evidence="1 2" key="1">
    <citation type="submission" date="2024-04" db="EMBL/GenBank/DDBJ databases">
        <title>Tritrichomonas musculus Genome.</title>
        <authorList>
            <person name="Alves-Ferreira E."/>
            <person name="Grigg M."/>
            <person name="Lorenzi H."/>
            <person name="Galac M."/>
        </authorList>
    </citation>
    <scope>NUCLEOTIDE SEQUENCE [LARGE SCALE GENOMIC DNA]</scope>
    <source>
        <strain evidence="1 2">EAF2021</strain>
    </source>
</reference>
<proteinExistence type="predicted"/>
<evidence type="ECO:0000313" key="1">
    <source>
        <dbReference type="EMBL" id="KAK8880572.1"/>
    </source>
</evidence>
<name>A0ABR2JPD4_9EUKA</name>
<comment type="caution">
    <text evidence="1">The sequence shown here is derived from an EMBL/GenBank/DDBJ whole genome shotgun (WGS) entry which is preliminary data.</text>
</comment>
<dbReference type="EMBL" id="JAPFFF010000010">
    <property type="protein sequence ID" value="KAK8880572.1"/>
    <property type="molecule type" value="Genomic_DNA"/>
</dbReference>
<dbReference type="Proteomes" id="UP001470230">
    <property type="component" value="Unassembled WGS sequence"/>
</dbReference>
<evidence type="ECO:0000313" key="2">
    <source>
        <dbReference type="Proteomes" id="UP001470230"/>
    </source>
</evidence>
<accession>A0ABR2JPD4</accession>
<gene>
    <name evidence="1" type="ORF">M9Y10_003252</name>
</gene>
<sequence length="103" mass="12102">MISSISSIEEAISLLFNQFHDNSIIYLSSRFKEFITKRDSNNISSEIINAYFNLRLQKDAEKDESEEIFELVKSKSEDCKVVMHFLIGLELEEMNDSVIEYFY</sequence>
<protein>
    <submittedName>
        <fullName evidence="1">Uncharacterized protein</fullName>
    </submittedName>
</protein>
<keyword evidence="2" id="KW-1185">Reference proteome</keyword>